<evidence type="ECO:0000313" key="3">
    <source>
        <dbReference type="Proteomes" id="UP000198211"/>
    </source>
</evidence>
<dbReference type="InterPro" id="IPR057670">
    <property type="entry name" value="SH3_retrovirus"/>
</dbReference>
<name>A0A225UBK6_9STRA</name>
<evidence type="ECO:0000259" key="1">
    <source>
        <dbReference type="Pfam" id="PF25597"/>
    </source>
</evidence>
<comment type="caution">
    <text evidence="2">The sequence shown here is derived from an EMBL/GenBank/DDBJ whole genome shotgun (WGS) entry which is preliminary data.</text>
</comment>
<dbReference type="EMBL" id="NBNE01023059">
    <property type="protein sequence ID" value="OWY90393.1"/>
    <property type="molecule type" value="Genomic_DNA"/>
</dbReference>
<reference evidence="3" key="1">
    <citation type="submission" date="2017-03" db="EMBL/GenBank/DDBJ databases">
        <title>Phytopthora megakarya and P. palmivora, two closely related causual agents of cacao black pod achieved similar genome size and gene model numbers by different mechanisms.</title>
        <authorList>
            <person name="Ali S."/>
            <person name="Shao J."/>
            <person name="Larry D.J."/>
            <person name="Kronmiller B."/>
            <person name="Shen D."/>
            <person name="Strem M.D."/>
            <person name="Melnick R.L."/>
            <person name="Guiltinan M.J."/>
            <person name="Tyler B.M."/>
            <person name="Meinhardt L.W."/>
            <person name="Bailey B.A."/>
        </authorList>
    </citation>
    <scope>NUCLEOTIDE SEQUENCE [LARGE SCALE GENOMIC DNA]</scope>
    <source>
        <strain evidence="3">zdho120</strain>
    </source>
</reference>
<gene>
    <name evidence="2" type="ORF">PHMEG_00041491</name>
</gene>
<sequence length="279" mass="31379">MERVRELLLGASLPKPLWAECVIHVTTLLNMTLSTNTQDAYRLSCGTIESRLFNICKCLAVLRIDKFDPRAKLCIYLDIPEYKKGYRLMDVKTHGIVYSRDVVINEIDFPTIENIYPFEITHIFISVCTFWWLCCSTTICTNYCFEPASFPWGGSVLAYSFVTEAPSKPPNTGVKRSRYEEEINLGELNSLKDVPEAGGRTSLVLSLLAVCHVPEPKSYNAAMCSSFAQQWRSAADLEYQSLMTNQTWILVHPPKTAEYSKIGGSLLLNTLALIGLKNA</sequence>
<dbReference type="Proteomes" id="UP000198211">
    <property type="component" value="Unassembled WGS sequence"/>
</dbReference>
<feature type="domain" description="Retroviral polymerase SH3-like" evidence="1">
    <location>
        <begin position="56"/>
        <end position="112"/>
    </location>
</feature>
<accession>A0A225UBK6</accession>
<dbReference type="Pfam" id="PF25597">
    <property type="entry name" value="SH3_retrovirus"/>
    <property type="match status" value="1"/>
</dbReference>
<organism evidence="2 3">
    <name type="scientific">Phytophthora megakarya</name>
    <dbReference type="NCBI Taxonomy" id="4795"/>
    <lineage>
        <taxon>Eukaryota</taxon>
        <taxon>Sar</taxon>
        <taxon>Stramenopiles</taxon>
        <taxon>Oomycota</taxon>
        <taxon>Peronosporomycetes</taxon>
        <taxon>Peronosporales</taxon>
        <taxon>Peronosporaceae</taxon>
        <taxon>Phytophthora</taxon>
    </lineage>
</organism>
<dbReference type="OrthoDB" id="422839at2759"/>
<proteinExistence type="predicted"/>
<dbReference type="STRING" id="4795.A0A225UBK6"/>
<evidence type="ECO:0000313" key="2">
    <source>
        <dbReference type="EMBL" id="OWY90393.1"/>
    </source>
</evidence>
<keyword evidence="3" id="KW-1185">Reference proteome</keyword>
<protein>
    <submittedName>
        <fullName evidence="2">Retroelement pol Polyprotein</fullName>
    </submittedName>
</protein>
<dbReference type="AlphaFoldDB" id="A0A225UBK6"/>